<dbReference type="EC" id="2.4.1.16" evidence="2"/>
<name>A0A5N6UWV8_ASPTM</name>
<keyword evidence="9" id="KW-0325">Glycoprotein</keyword>
<feature type="transmembrane region" description="Helical" evidence="11">
    <location>
        <begin position="132"/>
        <end position="157"/>
    </location>
</feature>
<dbReference type="GO" id="GO:0031505">
    <property type="term" value="P:fungal-type cell wall organization"/>
    <property type="evidence" value="ECO:0007669"/>
    <property type="project" value="TreeGrafter"/>
</dbReference>
<gene>
    <name evidence="12" type="ORF">BDV40DRAFT_312033</name>
</gene>
<feature type="transmembrane region" description="Helical" evidence="11">
    <location>
        <begin position="106"/>
        <end position="126"/>
    </location>
</feature>
<evidence type="ECO:0000256" key="8">
    <source>
        <dbReference type="ARBA" id="ARBA00023136"/>
    </source>
</evidence>
<evidence type="ECO:0000256" key="7">
    <source>
        <dbReference type="ARBA" id="ARBA00022989"/>
    </source>
</evidence>
<reference evidence="12 13" key="1">
    <citation type="submission" date="2019-04" db="EMBL/GenBank/DDBJ databases">
        <title>Friends and foes A comparative genomics study of 23 Aspergillus species from section Flavi.</title>
        <authorList>
            <consortium name="DOE Joint Genome Institute"/>
            <person name="Kjaerbolling I."/>
            <person name="Vesth T."/>
            <person name="Frisvad J.C."/>
            <person name="Nybo J.L."/>
            <person name="Theobald S."/>
            <person name="Kildgaard S."/>
            <person name="Isbrandt T."/>
            <person name="Kuo A."/>
            <person name="Sato A."/>
            <person name="Lyhne E.K."/>
            <person name="Kogle M.E."/>
            <person name="Wiebenga A."/>
            <person name="Kun R.S."/>
            <person name="Lubbers R.J."/>
            <person name="Makela M.R."/>
            <person name="Barry K."/>
            <person name="Chovatia M."/>
            <person name="Clum A."/>
            <person name="Daum C."/>
            <person name="Haridas S."/>
            <person name="He G."/>
            <person name="LaButti K."/>
            <person name="Lipzen A."/>
            <person name="Mondo S."/>
            <person name="Riley R."/>
            <person name="Salamov A."/>
            <person name="Simmons B.A."/>
            <person name="Magnuson J.K."/>
            <person name="Henrissat B."/>
            <person name="Mortensen U.H."/>
            <person name="Larsen T.O."/>
            <person name="Devries R.P."/>
            <person name="Grigoriev I.V."/>
            <person name="Machida M."/>
            <person name="Baker S.E."/>
            <person name="Andersen M.R."/>
        </authorList>
    </citation>
    <scope>NUCLEOTIDE SEQUENCE [LARGE SCALE GENOMIC DNA]</scope>
    <source>
        <strain evidence="12 13">CBS 117626</strain>
    </source>
</reference>
<dbReference type="GO" id="GO:0004100">
    <property type="term" value="F:chitin synthase activity"/>
    <property type="evidence" value="ECO:0007669"/>
    <property type="project" value="UniProtKB-EC"/>
</dbReference>
<evidence type="ECO:0000256" key="10">
    <source>
        <dbReference type="SAM" id="MobiDB-lite"/>
    </source>
</evidence>
<evidence type="ECO:0000256" key="5">
    <source>
        <dbReference type="ARBA" id="ARBA00022679"/>
    </source>
</evidence>
<sequence length="599" mass="69386">MVRKLTMPPQSTHDQHVHRDNYGTLNEDFDASLNNRVSARAIDIGRNEEVASNIPVWGVARNNREILDARLKEWTGCITTKEASPRPRITPEERKRGRRRILMQKYMFQVSIITVNGLGIFATWWFPQYWYLLMPFISAGVMMNIVMIVALLVNLLYCRCYPDEPLIPQAPESLVLLIPCYNETKDEMERSLNSLVMQKGISDHRRCIMIVCDGKARGPGMEKTTGEYLFEDILTQREYRVRIPKAYLAWDQQFMDVEVQKGTYHGVPYFCIIKQQNQGKRDSLIAVRSFLYNYNIRHTNPETIFTSTFFGHMASFIKESGIEYIDNLIGMDADTEFDAHCISELLRRSRYEDTVGSVVTHKVSCLPGCCQLLKICEETCGREVLFKRFGYCPVPTDGALRHVRATASEDRNHVCHMLSARPRAQTRQALHAVAYTDVPQTWSVFLSQRRRWTLGATSNDLFLSYASGVQWFERILACTNVMTWFLNVFIFASMARFIMAMFYVKAWIIFCFIAIALIPIVYYVIIPTWHSKQWHDTFRFWIGCLIYIFCGPFVNVAILFYSCYYLDSFGWGKTRQVVSEDKMDGNGQPTEQTPLLPRV</sequence>
<dbReference type="Pfam" id="PF03142">
    <property type="entry name" value="Chitin_synth_2"/>
    <property type="match status" value="2"/>
</dbReference>
<evidence type="ECO:0000256" key="3">
    <source>
        <dbReference type="ARBA" id="ARBA00022475"/>
    </source>
</evidence>
<dbReference type="PANTHER" id="PTHR22914">
    <property type="entry name" value="CHITIN SYNTHASE"/>
    <property type="match status" value="1"/>
</dbReference>
<keyword evidence="5" id="KW-0808">Transferase</keyword>
<dbReference type="GO" id="GO:0030428">
    <property type="term" value="C:cell septum"/>
    <property type="evidence" value="ECO:0007669"/>
    <property type="project" value="TreeGrafter"/>
</dbReference>
<evidence type="ECO:0000313" key="12">
    <source>
        <dbReference type="EMBL" id="KAE8162940.1"/>
    </source>
</evidence>
<dbReference type="PANTHER" id="PTHR22914:SF13">
    <property type="entry name" value="CHITIN SYNTHASE"/>
    <property type="match status" value="1"/>
</dbReference>
<dbReference type="InterPro" id="IPR029044">
    <property type="entry name" value="Nucleotide-diphossugar_trans"/>
</dbReference>
<keyword evidence="4" id="KW-0328">Glycosyltransferase</keyword>
<dbReference type="SUPFAM" id="SSF53448">
    <property type="entry name" value="Nucleotide-diphospho-sugar transferases"/>
    <property type="match status" value="1"/>
</dbReference>
<evidence type="ECO:0000256" key="1">
    <source>
        <dbReference type="ARBA" id="ARBA00004651"/>
    </source>
</evidence>
<feature type="transmembrane region" description="Helical" evidence="11">
    <location>
        <begin position="506"/>
        <end position="526"/>
    </location>
</feature>
<organism evidence="12 13">
    <name type="scientific">Aspergillus tamarii</name>
    <dbReference type="NCBI Taxonomy" id="41984"/>
    <lineage>
        <taxon>Eukaryota</taxon>
        <taxon>Fungi</taxon>
        <taxon>Dikarya</taxon>
        <taxon>Ascomycota</taxon>
        <taxon>Pezizomycotina</taxon>
        <taxon>Eurotiomycetes</taxon>
        <taxon>Eurotiomycetidae</taxon>
        <taxon>Eurotiales</taxon>
        <taxon>Aspergillaceae</taxon>
        <taxon>Aspergillus</taxon>
        <taxon>Aspergillus subgen. Circumdati</taxon>
    </lineage>
</organism>
<dbReference type="EMBL" id="ML738623">
    <property type="protein sequence ID" value="KAE8162940.1"/>
    <property type="molecule type" value="Genomic_DNA"/>
</dbReference>
<keyword evidence="3" id="KW-1003">Cell membrane</keyword>
<dbReference type="GO" id="GO:0006031">
    <property type="term" value="P:chitin biosynthetic process"/>
    <property type="evidence" value="ECO:0007669"/>
    <property type="project" value="TreeGrafter"/>
</dbReference>
<evidence type="ECO:0000256" key="11">
    <source>
        <dbReference type="SAM" id="Phobius"/>
    </source>
</evidence>
<dbReference type="OrthoDB" id="370884at2759"/>
<evidence type="ECO:0000313" key="13">
    <source>
        <dbReference type="Proteomes" id="UP000326950"/>
    </source>
</evidence>
<dbReference type="Proteomes" id="UP000326950">
    <property type="component" value="Unassembled WGS sequence"/>
</dbReference>
<dbReference type="GO" id="GO:0005886">
    <property type="term" value="C:plasma membrane"/>
    <property type="evidence" value="ECO:0007669"/>
    <property type="project" value="UniProtKB-SubCell"/>
</dbReference>
<feature type="transmembrane region" description="Helical" evidence="11">
    <location>
        <begin position="481"/>
        <end position="500"/>
    </location>
</feature>
<keyword evidence="6 11" id="KW-0812">Transmembrane</keyword>
<keyword evidence="7 11" id="KW-1133">Transmembrane helix</keyword>
<evidence type="ECO:0000256" key="2">
    <source>
        <dbReference type="ARBA" id="ARBA00012543"/>
    </source>
</evidence>
<comment type="subcellular location">
    <subcellularLocation>
        <location evidence="1">Cell membrane</location>
        <topology evidence="1">Multi-pass membrane protein</topology>
    </subcellularLocation>
</comment>
<dbReference type="AlphaFoldDB" id="A0A5N6UWV8"/>
<protein>
    <recommendedName>
        <fullName evidence="2">chitin synthase</fullName>
        <ecNumber evidence="2">2.4.1.16</ecNumber>
    </recommendedName>
</protein>
<feature type="transmembrane region" description="Helical" evidence="11">
    <location>
        <begin position="538"/>
        <end position="561"/>
    </location>
</feature>
<evidence type="ECO:0000256" key="9">
    <source>
        <dbReference type="ARBA" id="ARBA00023180"/>
    </source>
</evidence>
<proteinExistence type="predicted"/>
<keyword evidence="13" id="KW-1185">Reference proteome</keyword>
<keyword evidence="8 11" id="KW-0472">Membrane</keyword>
<feature type="region of interest" description="Disordered" evidence="10">
    <location>
        <begin position="1"/>
        <end position="20"/>
    </location>
</feature>
<dbReference type="InterPro" id="IPR004835">
    <property type="entry name" value="Chitin_synth"/>
</dbReference>
<evidence type="ECO:0000256" key="6">
    <source>
        <dbReference type="ARBA" id="ARBA00022692"/>
    </source>
</evidence>
<evidence type="ECO:0000256" key="4">
    <source>
        <dbReference type="ARBA" id="ARBA00022676"/>
    </source>
</evidence>
<accession>A0A5N6UWV8</accession>